<name>A0A9W4TY09_9ASCO</name>
<dbReference type="GO" id="GO:0005782">
    <property type="term" value="C:peroxisomal matrix"/>
    <property type="evidence" value="ECO:0007669"/>
    <property type="project" value="UniProtKB-SubCell"/>
</dbReference>
<evidence type="ECO:0000259" key="18">
    <source>
        <dbReference type="Pfam" id="PF00732"/>
    </source>
</evidence>
<dbReference type="InterPro" id="IPR007867">
    <property type="entry name" value="GMC_OxRtase_C"/>
</dbReference>
<dbReference type="SUPFAM" id="SSF51905">
    <property type="entry name" value="FAD/NAD(P)-binding domain"/>
    <property type="match status" value="1"/>
</dbReference>
<dbReference type="OrthoDB" id="269227at2759"/>
<keyword evidence="9" id="KW-0812">Transmembrane</keyword>
<comment type="function">
    <text evidence="3">Long-chain fatty alcohol oxidase involved in the omega-oxidation pathway of lipid degradation.</text>
</comment>
<dbReference type="EC" id="1.1.3.20" evidence="16"/>
<comment type="pathway">
    <text evidence="6">Energy metabolism; methane degradation.</text>
</comment>
<comment type="caution">
    <text evidence="20">The sequence shown here is derived from an EMBL/GenBank/DDBJ whole genome shotgun (WGS) entry which is preliminary data.</text>
</comment>
<reference evidence="20" key="1">
    <citation type="submission" date="2022-12" db="EMBL/GenBank/DDBJ databases">
        <authorList>
            <person name="Brejova B."/>
        </authorList>
    </citation>
    <scope>NUCLEOTIDE SEQUENCE</scope>
</reference>
<evidence type="ECO:0000256" key="14">
    <source>
        <dbReference type="ARBA" id="ARBA00023136"/>
    </source>
</evidence>
<evidence type="ECO:0000259" key="19">
    <source>
        <dbReference type="Pfam" id="PF05199"/>
    </source>
</evidence>
<dbReference type="GO" id="GO:0047639">
    <property type="term" value="F:alcohol oxidase activity"/>
    <property type="evidence" value="ECO:0007669"/>
    <property type="project" value="UniProtKB-EC"/>
</dbReference>
<keyword evidence="8" id="KW-0285">Flavoprotein</keyword>
<dbReference type="AlphaFoldDB" id="A0A9W4TY09"/>
<accession>A0A9W4TY09</accession>
<dbReference type="InterPro" id="IPR000172">
    <property type="entry name" value="GMC_OxRdtase_N"/>
</dbReference>
<dbReference type="PIRSF" id="PIRSF028937">
    <property type="entry name" value="Lg_Ch_AO"/>
    <property type="match status" value="1"/>
</dbReference>
<keyword evidence="10" id="KW-0274">FAD</keyword>
<comment type="subcellular location">
    <subcellularLocation>
        <location evidence="5">Membrane</location>
    </subcellularLocation>
    <subcellularLocation>
        <location evidence="4">Peroxisome matrix</location>
    </subcellularLocation>
</comment>
<evidence type="ECO:0000256" key="12">
    <source>
        <dbReference type="ARBA" id="ARBA00023002"/>
    </source>
</evidence>
<evidence type="ECO:0000256" key="16">
    <source>
        <dbReference type="PIRNR" id="PIRNR028937"/>
    </source>
</evidence>
<evidence type="ECO:0000256" key="9">
    <source>
        <dbReference type="ARBA" id="ARBA00022692"/>
    </source>
</evidence>
<proteinExistence type="inferred from homology"/>
<evidence type="ECO:0000256" key="1">
    <source>
        <dbReference type="ARBA" id="ARBA00000920"/>
    </source>
</evidence>
<dbReference type="EMBL" id="CANTUO010000003">
    <property type="protein sequence ID" value="CAI5758660.1"/>
    <property type="molecule type" value="Genomic_DNA"/>
</dbReference>
<dbReference type="PANTHER" id="PTHR46056">
    <property type="entry name" value="LONG-CHAIN-ALCOHOL OXIDASE"/>
    <property type="match status" value="1"/>
</dbReference>
<feature type="domain" description="Glucose-methanol-choline oxidoreductase N-terminal" evidence="18">
    <location>
        <begin position="241"/>
        <end position="455"/>
    </location>
</feature>
<dbReference type="Pfam" id="PF00732">
    <property type="entry name" value="GMC_oxred_N"/>
    <property type="match status" value="1"/>
</dbReference>
<evidence type="ECO:0000256" key="7">
    <source>
        <dbReference type="ARBA" id="ARBA00010790"/>
    </source>
</evidence>
<evidence type="ECO:0000256" key="6">
    <source>
        <dbReference type="ARBA" id="ARBA00005144"/>
    </source>
</evidence>
<keyword evidence="21" id="KW-1185">Reference proteome</keyword>
<evidence type="ECO:0000313" key="20">
    <source>
        <dbReference type="EMBL" id="CAI5758660.1"/>
    </source>
</evidence>
<evidence type="ECO:0000256" key="8">
    <source>
        <dbReference type="ARBA" id="ARBA00022630"/>
    </source>
</evidence>
<dbReference type="Proteomes" id="UP001152885">
    <property type="component" value="Unassembled WGS sequence"/>
</dbReference>
<dbReference type="InterPro" id="IPR012400">
    <property type="entry name" value="Long_Oxdase"/>
</dbReference>
<keyword evidence="11" id="KW-1133">Transmembrane helix</keyword>
<evidence type="ECO:0000313" key="21">
    <source>
        <dbReference type="Proteomes" id="UP001152885"/>
    </source>
</evidence>
<dbReference type="Gene3D" id="3.50.50.60">
    <property type="entry name" value="FAD/NAD(P)-binding domain"/>
    <property type="match status" value="2"/>
</dbReference>
<evidence type="ECO:0000256" key="2">
    <source>
        <dbReference type="ARBA" id="ARBA00001411"/>
    </source>
</evidence>
<keyword evidence="14" id="KW-0472">Membrane</keyword>
<dbReference type="PANTHER" id="PTHR46056:SF12">
    <property type="entry name" value="LONG-CHAIN-ALCOHOL OXIDASE"/>
    <property type="match status" value="1"/>
</dbReference>
<evidence type="ECO:0000256" key="5">
    <source>
        <dbReference type="ARBA" id="ARBA00004370"/>
    </source>
</evidence>
<dbReference type="GO" id="GO:0016020">
    <property type="term" value="C:membrane"/>
    <property type="evidence" value="ECO:0007669"/>
    <property type="project" value="UniProtKB-SubCell"/>
</dbReference>
<keyword evidence="12 16" id="KW-0560">Oxidoreductase</keyword>
<evidence type="ECO:0000256" key="13">
    <source>
        <dbReference type="ARBA" id="ARBA00023095"/>
    </source>
</evidence>
<dbReference type="GO" id="GO:0050660">
    <property type="term" value="F:flavin adenine dinucleotide binding"/>
    <property type="evidence" value="ECO:0007669"/>
    <property type="project" value="InterPro"/>
</dbReference>
<comment type="catalytic activity">
    <reaction evidence="1 16">
        <text>a long-chain primary fatty alcohol + O2 = a long-chain fatty aldehyde + H2O2</text>
        <dbReference type="Rhea" id="RHEA:22756"/>
        <dbReference type="ChEBI" id="CHEBI:15379"/>
        <dbReference type="ChEBI" id="CHEBI:16240"/>
        <dbReference type="ChEBI" id="CHEBI:17176"/>
        <dbReference type="ChEBI" id="CHEBI:77396"/>
        <dbReference type="EC" id="1.1.3.20"/>
    </reaction>
</comment>
<keyword evidence="15" id="KW-0576">Peroxisome</keyword>
<evidence type="ECO:0000256" key="11">
    <source>
        <dbReference type="ARBA" id="ARBA00022989"/>
    </source>
</evidence>
<comment type="catalytic activity">
    <reaction evidence="2">
        <text>a primary alcohol + O2 = an aldehyde + H2O2</text>
        <dbReference type="Rhea" id="RHEA:19829"/>
        <dbReference type="ChEBI" id="CHEBI:15379"/>
        <dbReference type="ChEBI" id="CHEBI:15734"/>
        <dbReference type="ChEBI" id="CHEBI:16240"/>
        <dbReference type="ChEBI" id="CHEBI:17478"/>
        <dbReference type="EC" id="1.1.3.13"/>
    </reaction>
</comment>
<dbReference type="GO" id="GO:0015945">
    <property type="term" value="P:methanol metabolic process"/>
    <property type="evidence" value="ECO:0007669"/>
    <property type="project" value="UniProtKB-KW"/>
</dbReference>
<evidence type="ECO:0000256" key="10">
    <source>
        <dbReference type="ARBA" id="ARBA00022827"/>
    </source>
</evidence>
<protein>
    <recommendedName>
        <fullName evidence="16">Long-chain-alcohol oxidase</fullName>
        <ecNumber evidence="16">1.1.3.20</ecNumber>
    </recommendedName>
</protein>
<organism evidence="20 21">
    <name type="scientific">Candida verbasci</name>
    <dbReference type="NCBI Taxonomy" id="1227364"/>
    <lineage>
        <taxon>Eukaryota</taxon>
        <taxon>Fungi</taxon>
        <taxon>Dikarya</taxon>
        <taxon>Ascomycota</taxon>
        <taxon>Saccharomycotina</taxon>
        <taxon>Pichiomycetes</taxon>
        <taxon>Debaryomycetaceae</taxon>
        <taxon>Candida/Lodderomyces clade</taxon>
        <taxon>Candida</taxon>
    </lineage>
</organism>
<dbReference type="GO" id="GO:0046577">
    <property type="term" value="F:long-chain-alcohol oxidase activity"/>
    <property type="evidence" value="ECO:0007669"/>
    <property type="project" value="UniProtKB-EC"/>
</dbReference>
<feature type="active site" description="Proton acceptor" evidence="17">
    <location>
        <position position="634"/>
    </location>
</feature>
<evidence type="ECO:0000256" key="3">
    <source>
        <dbReference type="ARBA" id="ARBA00003842"/>
    </source>
</evidence>
<evidence type="ECO:0000256" key="4">
    <source>
        <dbReference type="ARBA" id="ARBA00004253"/>
    </source>
</evidence>
<keyword evidence="13" id="KW-0485">Methanol utilization</keyword>
<feature type="domain" description="Glucose-methanol-choline oxidoreductase C-terminal" evidence="19">
    <location>
        <begin position="539"/>
        <end position="687"/>
    </location>
</feature>
<sequence>MNYILPDKAEPKHIETFTSLCDGVIHETTVENIRNVVGSHFTNDDLEQYVKTFTKPSDTPGFKENVLEIINKQTTFMIQQFVFLCNALDSRVLSPTLTNSLTLVKDMTVNEKEELIKAWRDSPIELKNKLFRIVYSVSAATFVRLATDLHNKATNYPGKESRETIYENQEIDPFKYEFLKKPEFENGELYLPDIDVLIIGSGAGAGVVAHTLANDGYKSLILEKGKYFHSSEYNFNDLEGMNELYEGGAAITTSNGQMFVLAGSTFGGGTTINWSCSLNTPFKIRKEWYDDYGLEFVANESYDKAQEFVLNQMGASTKNIKHSLGNQVILKGGKKLGYTVKECPQNSGGYPNHSCGFCYLGCKYGIKQGGTANWLKLPAQTGSKFMDSVKVLKILHKKGKAIGVLCQDEQTKNIFSITGPKKFVVAGGSLNTPVVLQNSGFKNKNIGSNLKLHPVTVIFGDFGKEVKHDHFNNSIMTAVCTQVDDLNNKAHGAKIETILNAPFIQATLLPWRESNELRKDLLRYNNMVAMLLIDRDTGSGKVYADKNKPDALHIDYEINKFDRNALLQSFLVAADMLYIEGAKRLLSPQATVPIFETDIPKDKRKITDKEYQNWRNKVSKIQFTRYGTGYGSAHQMSSCRMSGKGPNFGACDENGKLFECPNIYIADASAMPTASGANPMITTMTIARHVGLRLADDLKIKSKL</sequence>
<evidence type="ECO:0000256" key="15">
    <source>
        <dbReference type="ARBA" id="ARBA00023140"/>
    </source>
</evidence>
<comment type="similarity">
    <text evidence="7 16">Belongs to the GMC oxidoreductase family.</text>
</comment>
<dbReference type="InterPro" id="IPR036188">
    <property type="entry name" value="FAD/NAD-bd_sf"/>
</dbReference>
<dbReference type="Pfam" id="PF05199">
    <property type="entry name" value="GMC_oxred_C"/>
    <property type="match status" value="1"/>
</dbReference>
<gene>
    <name evidence="20" type="ORF">CANVERA_P3172</name>
</gene>
<evidence type="ECO:0000256" key="17">
    <source>
        <dbReference type="PIRSR" id="PIRSR028937-1"/>
    </source>
</evidence>